<dbReference type="Gene3D" id="4.10.240.10">
    <property type="entry name" value="Zn(2)-C6 fungal-type DNA-binding domain"/>
    <property type="match status" value="1"/>
</dbReference>
<keyword evidence="2" id="KW-0479">Metal-binding</keyword>
<dbReference type="GeneID" id="13286469"/>
<keyword evidence="6" id="KW-0539">Nucleus</keyword>
<dbReference type="InterPro" id="IPR036864">
    <property type="entry name" value="Zn2-C6_fun-type_DNA-bd_sf"/>
</dbReference>
<dbReference type="PROSITE" id="PS00463">
    <property type="entry name" value="ZN2_CY6_FUNGAL_1"/>
    <property type="match status" value="1"/>
</dbReference>
<evidence type="ECO:0000256" key="7">
    <source>
        <dbReference type="SAM" id="MobiDB-lite"/>
    </source>
</evidence>
<evidence type="ECO:0000256" key="5">
    <source>
        <dbReference type="ARBA" id="ARBA00023163"/>
    </source>
</evidence>
<feature type="region of interest" description="Disordered" evidence="7">
    <location>
        <begin position="127"/>
        <end position="152"/>
    </location>
</feature>
<evidence type="ECO:0000256" key="6">
    <source>
        <dbReference type="ARBA" id="ARBA00023242"/>
    </source>
</evidence>
<dbReference type="Pfam" id="PF04082">
    <property type="entry name" value="Fungal_trans"/>
    <property type="match status" value="1"/>
</dbReference>
<dbReference type="SMART" id="SM00066">
    <property type="entry name" value="GAL4"/>
    <property type="match status" value="1"/>
</dbReference>
<keyword evidence="4" id="KW-0238">DNA-binding</keyword>
<dbReference type="RefSeq" id="XP_003845443.1">
    <property type="nucleotide sequence ID" value="XM_003845395.1"/>
</dbReference>
<dbReference type="PANTHER" id="PTHR31845">
    <property type="entry name" value="FINGER DOMAIN PROTEIN, PUTATIVE-RELATED"/>
    <property type="match status" value="1"/>
</dbReference>
<dbReference type="GO" id="GO:0008270">
    <property type="term" value="F:zinc ion binding"/>
    <property type="evidence" value="ECO:0007669"/>
    <property type="project" value="InterPro"/>
</dbReference>
<keyword evidence="5" id="KW-0804">Transcription</keyword>
<sequence>MAEIERPSATRAGIARTSQACERCRSLKTRCLPSAEADRCQRCCSADKECVWADAPRRIRKLRAPSRIAQVEQKIDGLVAKLVNATDLRSEPPVASVEHQPDLSRTPEYEARRTTWVKENHAAPGSWLPVASFEPETPSTQQNSDQDPGSAEADAQYLHELRNVHAYGDHEDGNTAHAGLFQASKRREAPITDELVQQLLSTHAADALVNEYRQMSVSFPFVIIPPRVSAHDIHASRPMLFLAIMTVASWRDTTRQKALDLIYRRELATRTMVYPRRTLGLVQGVLVYLSWYHFVFSHKTQQIFFLHHLAIGLALDIGLHQDYQPLNIANRPPPPPPPPEEQRERHRAFLGCYYLASMVAAGLQKPNLLKHTPQMTEWAQSLKQDREYESDETIGLLIALRQIDDQIQDTLFTGSARETNLSDPRTLMHMRFMAAQLETWKKESANAVSRRVLGLSSSFTDMLLHGVALRTQPYDQTAITDSAHLSALLSALEAGKQFLDTLLTFPAQEYHLISFCEWMRLPVVIMTIARLCMPSDAHIAAGWDYKAAQDRTRLDLCLESICYRMQSLSTFDKRTQPHTDFWHVMRSINDLTRTWYLRKIRPAEETSAHSTPSSLVGRTVSEASCPSSRIVPTPMSHQSEQGYNSLAGINYMQEVGMEVQVDSSDCHDPFAAMKHVDFDMEQFFDMGIWSDQSYVGMGYGDSGMTF</sequence>
<dbReference type="GO" id="GO:0006351">
    <property type="term" value="P:DNA-templated transcription"/>
    <property type="evidence" value="ECO:0007669"/>
    <property type="project" value="InterPro"/>
</dbReference>
<evidence type="ECO:0000256" key="1">
    <source>
        <dbReference type="ARBA" id="ARBA00004123"/>
    </source>
</evidence>
<dbReference type="CDD" id="cd12148">
    <property type="entry name" value="fungal_TF_MHR"/>
    <property type="match status" value="1"/>
</dbReference>
<name>E5AFH5_LEPMJ</name>
<dbReference type="GO" id="GO:0005634">
    <property type="term" value="C:nucleus"/>
    <property type="evidence" value="ECO:0007669"/>
    <property type="project" value="UniProtKB-SubCell"/>
</dbReference>
<evidence type="ECO:0000256" key="2">
    <source>
        <dbReference type="ARBA" id="ARBA00022723"/>
    </source>
</evidence>
<feature type="domain" description="Zn(2)-C6 fungal-type" evidence="8">
    <location>
        <begin position="20"/>
        <end position="50"/>
    </location>
</feature>
<proteinExistence type="predicted"/>
<dbReference type="GO" id="GO:0000976">
    <property type="term" value="F:transcription cis-regulatory region binding"/>
    <property type="evidence" value="ECO:0007669"/>
    <property type="project" value="TreeGrafter"/>
</dbReference>
<dbReference type="InParanoid" id="E5AFH5"/>
<keyword evidence="3" id="KW-0805">Transcription regulation</keyword>
<dbReference type="OMA" id="FVFSHKT"/>
<dbReference type="EMBL" id="FP929139">
    <property type="protein sequence ID" value="CBY01964.1"/>
    <property type="molecule type" value="Genomic_DNA"/>
</dbReference>
<dbReference type="CDD" id="cd00067">
    <property type="entry name" value="GAL4"/>
    <property type="match status" value="1"/>
</dbReference>
<keyword evidence="10" id="KW-1185">Reference proteome</keyword>
<evidence type="ECO:0000313" key="9">
    <source>
        <dbReference type="EMBL" id="CBY01964.1"/>
    </source>
</evidence>
<evidence type="ECO:0000256" key="3">
    <source>
        <dbReference type="ARBA" id="ARBA00023015"/>
    </source>
</evidence>
<organism evidence="9 10">
    <name type="scientific">Leptosphaeria maculans (strain JN3 / isolate v23.1.3 / race Av1-4-5-6-7-8)</name>
    <name type="common">Blackleg fungus</name>
    <name type="synonym">Phoma lingam</name>
    <dbReference type="NCBI Taxonomy" id="985895"/>
    <lineage>
        <taxon>Eukaryota</taxon>
        <taxon>Fungi</taxon>
        <taxon>Dikarya</taxon>
        <taxon>Ascomycota</taxon>
        <taxon>Pezizomycotina</taxon>
        <taxon>Dothideomycetes</taxon>
        <taxon>Pleosporomycetidae</taxon>
        <taxon>Pleosporales</taxon>
        <taxon>Pleosporineae</taxon>
        <taxon>Leptosphaeriaceae</taxon>
        <taxon>Plenodomus</taxon>
        <taxon>Plenodomus lingam/Leptosphaeria maculans species complex</taxon>
    </lineage>
</organism>
<evidence type="ECO:0000259" key="8">
    <source>
        <dbReference type="PROSITE" id="PS00463"/>
    </source>
</evidence>
<dbReference type="AlphaFoldDB" id="E5AFH5"/>
<accession>E5AFH5</accession>
<feature type="compositionally biased region" description="Polar residues" evidence="7">
    <location>
        <begin position="137"/>
        <end position="147"/>
    </location>
</feature>
<dbReference type="Proteomes" id="UP000002668">
    <property type="component" value="Genome"/>
</dbReference>
<dbReference type="InterPro" id="IPR007219">
    <property type="entry name" value="XnlR_reg_dom"/>
</dbReference>
<evidence type="ECO:0000256" key="4">
    <source>
        <dbReference type="ARBA" id="ARBA00023125"/>
    </source>
</evidence>
<dbReference type="eggNOG" id="ENOG502SNUJ">
    <property type="taxonomic scope" value="Eukaryota"/>
</dbReference>
<comment type="subcellular location">
    <subcellularLocation>
        <location evidence="1">Nucleus</location>
    </subcellularLocation>
</comment>
<dbReference type="InterPro" id="IPR051089">
    <property type="entry name" value="prtT"/>
</dbReference>
<dbReference type="OrthoDB" id="5424793at2759"/>
<dbReference type="HOGENOM" id="CLU_026655_0_0_1"/>
<protein>
    <recommendedName>
        <fullName evidence="8">Zn(2)-C6 fungal-type domain-containing protein</fullName>
    </recommendedName>
</protein>
<dbReference type="SUPFAM" id="SSF57701">
    <property type="entry name" value="Zn2/Cys6 DNA-binding domain"/>
    <property type="match status" value="1"/>
</dbReference>
<dbReference type="PANTHER" id="PTHR31845:SF10">
    <property type="entry name" value="ZN(II)2CYS6 TRANSCRIPTION FACTOR (EUROFUNG)"/>
    <property type="match status" value="1"/>
</dbReference>
<gene>
    <name evidence="9" type="ORF">LEMA_P007510.1</name>
</gene>
<dbReference type="STRING" id="985895.E5AFH5"/>
<evidence type="ECO:0000313" key="10">
    <source>
        <dbReference type="Proteomes" id="UP000002668"/>
    </source>
</evidence>
<dbReference type="GO" id="GO:0000981">
    <property type="term" value="F:DNA-binding transcription factor activity, RNA polymerase II-specific"/>
    <property type="evidence" value="ECO:0007669"/>
    <property type="project" value="InterPro"/>
</dbReference>
<dbReference type="InterPro" id="IPR001138">
    <property type="entry name" value="Zn2Cys6_DnaBD"/>
</dbReference>
<dbReference type="VEuPathDB" id="FungiDB:LEMA_P007510.1"/>
<reference evidence="10" key="1">
    <citation type="journal article" date="2011" name="Nat. Commun.">
        <title>Effector diversification within compartments of the Leptosphaeria maculans genome affected by Repeat-Induced Point mutations.</title>
        <authorList>
            <person name="Rouxel T."/>
            <person name="Grandaubert J."/>
            <person name="Hane J.K."/>
            <person name="Hoede C."/>
            <person name="van de Wouw A.P."/>
            <person name="Couloux A."/>
            <person name="Dominguez V."/>
            <person name="Anthouard V."/>
            <person name="Bally P."/>
            <person name="Bourras S."/>
            <person name="Cozijnsen A.J."/>
            <person name="Ciuffetti L.M."/>
            <person name="Degrave A."/>
            <person name="Dilmaghani A."/>
            <person name="Duret L."/>
            <person name="Fudal I."/>
            <person name="Goodwin S.B."/>
            <person name="Gout L."/>
            <person name="Glaser N."/>
            <person name="Linglin J."/>
            <person name="Kema G.H.J."/>
            <person name="Lapalu N."/>
            <person name="Lawrence C.B."/>
            <person name="May K."/>
            <person name="Meyer M."/>
            <person name="Ollivier B."/>
            <person name="Poulain J."/>
            <person name="Schoch C.L."/>
            <person name="Simon A."/>
            <person name="Spatafora J.W."/>
            <person name="Stachowiak A."/>
            <person name="Turgeon B.G."/>
            <person name="Tyler B.M."/>
            <person name="Vincent D."/>
            <person name="Weissenbach J."/>
            <person name="Amselem J."/>
            <person name="Quesneville H."/>
            <person name="Oliver R.P."/>
            <person name="Wincker P."/>
            <person name="Balesdent M.-H."/>
            <person name="Howlett B.J."/>
        </authorList>
    </citation>
    <scope>NUCLEOTIDE SEQUENCE [LARGE SCALE GENOMIC DNA]</scope>
    <source>
        <strain evidence="10">JN3 / isolate v23.1.3 / race Av1-4-5-6-7-8</strain>
    </source>
</reference>